<evidence type="ECO:0000313" key="5">
    <source>
        <dbReference type="Proteomes" id="UP000009888"/>
    </source>
</evidence>
<reference evidence="4 5" key="1">
    <citation type="submission" date="2012-09" db="EMBL/GenBank/DDBJ databases">
        <title>The Genome Sequence of Actinobaculum massiliae ACS-171-V-COL2.</title>
        <authorList>
            <consortium name="The Broad Institute Genome Sequencing Platform"/>
            <person name="Earl A."/>
            <person name="Ward D."/>
            <person name="Feldgarden M."/>
            <person name="Gevers D."/>
            <person name="Saerens B."/>
            <person name="Vaneechoutte M."/>
            <person name="Walker B."/>
            <person name="Young S.K."/>
            <person name="Zeng Q."/>
            <person name="Gargeya S."/>
            <person name="Fitzgerald M."/>
            <person name="Haas B."/>
            <person name="Abouelleil A."/>
            <person name="Alvarado L."/>
            <person name="Arachchi H.M."/>
            <person name="Berlin A."/>
            <person name="Chapman S.B."/>
            <person name="Goldberg J."/>
            <person name="Griggs A."/>
            <person name="Gujja S."/>
            <person name="Hansen M."/>
            <person name="Howarth C."/>
            <person name="Imamovic A."/>
            <person name="Larimer J."/>
            <person name="McCowen C."/>
            <person name="Montmayeur A."/>
            <person name="Murphy C."/>
            <person name="Neiman D."/>
            <person name="Pearson M."/>
            <person name="Priest M."/>
            <person name="Roberts A."/>
            <person name="Saif S."/>
            <person name="Shea T."/>
            <person name="Sisk P."/>
            <person name="Sykes S."/>
            <person name="Wortman J."/>
            <person name="Nusbaum C."/>
            <person name="Birren B."/>
        </authorList>
    </citation>
    <scope>NUCLEOTIDE SEQUENCE [LARGE SCALE GENOMIC DNA]</scope>
    <source>
        <strain evidence="5">ACS-171-V-Col2</strain>
    </source>
</reference>
<dbReference type="HOGENOM" id="CLU_043761_0_0_11"/>
<dbReference type="InterPro" id="IPR029787">
    <property type="entry name" value="Nucleotide_cyclase"/>
</dbReference>
<dbReference type="PROSITE" id="PS50125">
    <property type="entry name" value="GUANYLATE_CYCLASE_2"/>
    <property type="match status" value="1"/>
</dbReference>
<dbReference type="STRING" id="202789.GCA_001457435_00920"/>
<dbReference type="EMBL" id="AGWL01000006">
    <property type="protein sequence ID" value="EKU95056.1"/>
    <property type="molecule type" value="Genomic_DNA"/>
</dbReference>
<dbReference type="GO" id="GO:0004016">
    <property type="term" value="F:adenylate cyclase activity"/>
    <property type="evidence" value="ECO:0007669"/>
    <property type="project" value="UniProtKB-ARBA"/>
</dbReference>
<dbReference type="PATRIC" id="fig|883066.3.peg.1253"/>
<evidence type="ECO:0000256" key="2">
    <source>
        <dbReference type="SAM" id="MobiDB-lite"/>
    </source>
</evidence>
<keyword evidence="5" id="KW-1185">Reference proteome</keyword>
<evidence type="ECO:0000256" key="1">
    <source>
        <dbReference type="ARBA" id="ARBA00005381"/>
    </source>
</evidence>
<gene>
    <name evidence="4" type="ORF">HMPREF9233_01194</name>
</gene>
<dbReference type="CDD" id="cd07302">
    <property type="entry name" value="CHD"/>
    <property type="match status" value="1"/>
</dbReference>
<dbReference type="GO" id="GO:0035556">
    <property type="term" value="P:intracellular signal transduction"/>
    <property type="evidence" value="ECO:0007669"/>
    <property type="project" value="InterPro"/>
</dbReference>
<accession>K9EGN3</accession>
<evidence type="ECO:0000313" key="4">
    <source>
        <dbReference type="EMBL" id="EKU95056.1"/>
    </source>
</evidence>
<dbReference type="PANTHER" id="PTHR43081:SF1">
    <property type="entry name" value="ADENYLATE CYCLASE, TERMINAL-DIFFERENTIATION SPECIFIC"/>
    <property type="match status" value="1"/>
</dbReference>
<feature type="region of interest" description="Disordered" evidence="2">
    <location>
        <begin position="1"/>
        <end position="134"/>
    </location>
</feature>
<evidence type="ECO:0000259" key="3">
    <source>
        <dbReference type="PROSITE" id="PS50125"/>
    </source>
</evidence>
<feature type="domain" description="Guanylate cyclase" evidence="3">
    <location>
        <begin position="325"/>
        <end position="434"/>
    </location>
</feature>
<dbReference type="InterPro" id="IPR050697">
    <property type="entry name" value="Adenylyl/Guanylyl_Cyclase_3/4"/>
</dbReference>
<feature type="compositionally biased region" description="Polar residues" evidence="2">
    <location>
        <begin position="83"/>
        <end position="110"/>
    </location>
</feature>
<dbReference type="eggNOG" id="COG2114">
    <property type="taxonomic scope" value="Bacteria"/>
</dbReference>
<dbReference type="InterPro" id="IPR001054">
    <property type="entry name" value="A/G_cyclase"/>
</dbReference>
<dbReference type="GO" id="GO:0009190">
    <property type="term" value="P:cyclic nucleotide biosynthetic process"/>
    <property type="evidence" value="ECO:0007669"/>
    <property type="project" value="InterPro"/>
</dbReference>
<organism evidence="4 5">
    <name type="scientific">Actinobaculum massiliense ACS-171-V-Col2</name>
    <dbReference type="NCBI Taxonomy" id="883066"/>
    <lineage>
        <taxon>Bacteria</taxon>
        <taxon>Bacillati</taxon>
        <taxon>Actinomycetota</taxon>
        <taxon>Actinomycetes</taxon>
        <taxon>Actinomycetales</taxon>
        <taxon>Actinomycetaceae</taxon>
        <taxon>Actinobaculum</taxon>
    </lineage>
</organism>
<dbReference type="SUPFAM" id="SSF55073">
    <property type="entry name" value="Nucleotide cyclase"/>
    <property type="match status" value="1"/>
</dbReference>
<feature type="compositionally biased region" description="Basic and acidic residues" evidence="2">
    <location>
        <begin position="497"/>
        <end position="510"/>
    </location>
</feature>
<comment type="caution">
    <text evidence="4">The sequence shown here is derived from an EMBL/GenBank/DDBJ whole genome shotgun (WGS) entry which is preliminary data.</text>
</comment>
<proteinExistence type="inferred from homology"/>
<feature type="region of interest" description="Disordered" evidence="2">
    <location>
        <begin position="490"/>
        <end position="510"/>
    </location>
</feature>
<sequence>MPDRLVAPNAESGAFPNADTPRELSALTTPPTPNEAGSESEAVKTLSEVASPRMIAAVMGASPWQPEGTGGVDAKNGAAEPSTGRNLASETAGQLSNQTNQPAGQLSTEPANLADGAKPPRGRESVSAASTQVLGGSRELPNLGIIEEIHGGPRSERVRRHVRSLEGGQPRFNLAEAAEMTGMPPESVRRVWLSLGYPTIVNEEDPVFTDLDIVTLAKFEEVVDEGALDEVAINALLRASSHTAERLLLWQQETLVELAGKERGLGPLEARAWVLDHFMDYERLLQDMLIYSWRRQLANLIRHTEVEVTQLEEHRNVDSLELNRAIGFIDLVSFTNRTERLAPGEFMELIEVFDYTCRDVISSAGGRVVKTMGDAFLFVADDVVTGANVVCDINDALGAIPEMPAVRSSLTWGPILARFGDVFGAPVNLASRLADVASPGTILTSKQVSKILDLVAGDQFMMINVGSPQLQGLGEVEVVEIRRSRPTGMNRALSDPLLRDDDRDDGRDDW</sequence>
<name>K9EGN3_9ACTO</name>
<dbReference type="AlphaFoldDB" id="K9EGN3"/>
<dbReference type="RefSeq" id="WP_007001400.1">
    <property type="nucleotide sequence ID" value="NZ_JH992955.1"/>
</dbReference>
<comment type="similarity">
    <text evidence="1">Belongs to the adenylyl cyclase class-3 family.</text>
</comment>
<dbReference type="Gene3D" id="3.30.70.1230">
    <property type="entry name" value="Nucleotide cyclase"/>
    <property type="match status" value="1"/>
</dbReference>
<protein>
    <recommendedName>
        <fullName evidence="3">Guanylate cyclase domain-containing protein</fullName>
    </recommendedName>
</protein>
<dbReference type="PANTHER" id="PTHR43081">
    <property type="entry name" value="ADENYLATE CYCLASE, TERMINAL-DIFFERENTIATION SPECIFIC-RELATED"/>
    <property type="match status" value="1"/>
</dbReference>
<dbReference type="Proteomes" id="UP000009888">
    <property type="component" value="Unassembled WGS sequence"/>
</dbReference>
<dbReference type="SMART" id="SM00044">
    <property type="entry name" value="CYCc"/>
    <property type="match status" value="1"/>
</dbReference>